<protein>
    <submittedName>
        <fullName evidence="7">DNA-binding IclR family transcriptional regulator</fullName>
    </submittedName>
</protein>
<comment type="caution">
    <text evidence="7">The sequence shown here is derived from an EMBL/GenBank/DDBJ whole genome shotgun (WGS) entry which is preliminary data.</text>
</comment>
<keyword evidence="2 7" id="KW-0238">DNA-binding</keyword>
<feature type="domain" description="IclR-ED" evidence="6">
    <location>
        <begin position="71"/>
        <end position="249"/>
    </location>
</feature>
<dbReference type="EMBL" id="JAUSUG010000002">
    <property type="protein sequence ID" value="MDQ0253308.1"/>
    <property type="molecule type" value="Genomic_DNA"/>
</dbReference>
<evidence type="ECO:0000256" key="4">
    <source>
        <dbReference type="SAM" id="Phobius"/>
    </source>
</evidence>
<keyword evidence="1" id="KW-0805">Transcription regulation</keyword>
<dbReference type="SUPFAM" id="SSF55781">
    <property type="entry name" value="GAF domain-like"/>
    <property type="match status" value="1"/>
</dbReference>
<evidence type="ECO:0000256" key="2">
    <source>
        <dbReference type="ARBA" id="ARBA00023125"/>
    </source>
</evidence>
<dbReference type="GO" id="GO:0003677">
    <property type="term" value="F:DNA binding"/>
    <property type="evidence" value="ECO:0007669"/>
    <property type="project" value="UniProtKB-KW"/>
</dbReference>
<feature type="transmembrane region" description="Helical" evidence="4">
    <location>
        <begin position="200"/>
        <end position="221"/>
    </location>
</feature>
<name>A0ABT9ZPY9_9BACI</name>
<organism evidence="7 8">
    <name type="scientific">Evansella vedderi</name>
    <dbReference type="NCBI Taxonomy" id="38282"/>
    <lineage>
        <taxon>Bacteria</taxon>
        <taxon>Bacillati</taxon>
        <taxon>Bacillota</taxon>
        <taxon>Bacilli</taxon>
        <taxon>Bacillales</taxon>
        <taxon>Bacillaceae</taxon>
        <taxon>Evansella</taxon>
    </lineage>
</organism>
<keyword evidence="4" id="KW-0812">Transmembrane</keyword>
<dbReference type="Pfam" id="PF09339">
    <property type="entry name" value="HTH_IclR"/>
    <property type="match status" value="1"/>
</dbReference>
<dbReference type="Gene3D" id="3.30.450.40">
    <property type="match status" value="1"/>
</dbReference>
<feature type="domain" description="HTH iclR-type" evidence="5">
    <location>
        <begin position="9"/>
        <end position="70"/>
    </location>
</feature>
<evidence type="ECO:0000313" key="7">
    <source>
        <dbReference type="EMBL" id="MDQ0253308.1"/>
    </source>
</evidence>
<sequence length="253" mass="28057">MSSSNTKTIQSLEVGFNIIDIVATKRRPLKFTEIHDLTGITKSNLYKYLNTLTNLGFLYKDPGGLYSLGSKLIEYGTTAIGNENVVAKVTHIMERMNEELGETIILSVFTDNGPVVVQIMKSTRTINIGAEIGTTLPIYSASGQVYAAFLDNLKSRNWLEQQLGLMDSERRTRVENEIEETKKNRIAYAIEPLAPSVSSVGIPIFNVTGTLLGAIAVVGFFDSSSLKSDNKMRQYLLTKSEEVSKQFGYRPIK</sequence>
<dbReference type="PANTHER" id="PTHR30136">
    <property type="entry name" value="HELIX-TURN-HELIX TRANSCRIPTIONAL REGULATOR, ICLR FAMILY"/>
    <property type="match status" value="1"/>
</dbReference>
<evidence type="ECO:0000259" key="5">
    <source>
        <dbReference type="PROSITE" id="PS51077"/>
    </source>
</evidence>
<dbReference type="InterPro" id="IPR036388">
    <property type="entry name" value="WH-like_DNA-bd_sf"/>
</dbReference>
<dbReference type="InterPro" id="IPR014757">
    <property type="entry name" value="Tscrpt_reg_IclR_C"/>
</dbReference>
<dbReference type="PROSITE" id="PS51077">
    <property type="entry name" value="HTH_ICLR"/>
    <property type="match status" value="1"/>
</dbReference>
<dbReference type="SMART" id="SM00346">
    <property type="entry name" value="HTH_ICLR"/>
    <property type="match status" value="1"/>
</dbReference>
<dbReference type="Proteomes" id="UP001230005">
    <property type="component" value="Unassembled WGS sequence"/>
</dbReference>
<dbReference type="PANTHER" id="PTHR30136:SF8">
    <property type="entry name" value="TRANSCRIPTIONAL REGULATORY PROTEIN"/>
    <property type="match status" value="1"/>
</dbReference>
<dbReference type="InterPro" id="IPR036390">
    <property type="entry name" value="WH_DNA-bd_sf"/>
</dbReference>
<accession>A0ABT9ZPY9</accession>
<dbReference type="InterPro" id="IPR029016">
    <property type="entry name" value="GAF-like_dom_sf"/>
</dbReference>
<keyword evidence="8" id="KW-1185">Reference proteome</keyword>
<keyword evidence="4" id="KW-1133">Transmembrane helix</keyword>
<gene>
    <name evidence="7" type="ORF">J2S74_000680</name>
</gene>
<evidence type="ECO:0000256" key="3">
    <source>
        <dbReference type="ARBA" id="ARBA00023163"/>
    </source>
</evidence>
<keyword evidence="4" id="KW-0472">Membrane</keyword>
<dbReference type="InterPro" id="IPR005471">
    <property type="entry name" value="Tscrpt_reg_IclR_N"/>
</dbReference>
<keyword evidence="3" id="KW-0804">Transcription</keyword>
<evidence type="ECO:0000256" key="1">
    <source>
        <dbReference type="ARBA" id="ARBA00023015"/>
    </source>
</evidence>
<reference evidence="7 8" key="1">
    <citation type="submission" date="2023-07" db="EMBL/GenBank/DDBJ databases">
        <title>Genomic Encyclopedia of Type Strains, Phase IV (KMG-IV): sequencing the most valuable type-strain genomes for metagenomic binning, comparative biology and taxonomic classification.</title>
        <authorList>
            <person name="Goeker M."/>
        </authorList>
    </citation>
    <scope>NUCLEOTIDE SEQUENCE [LARGE SCALE GENOMIC DNA]</scope>
    <source>
        <strain evidence="7 8">DSM 9768</strain>
    </source>
</reference>
<proteinExistence type="predicted"/>
<evidence type="ECO:0000259" key="6">
    <source>
        <dbReference type="PROSITE" id="PS51078"/>
    </source>
</evidence>
<dbReference type="RefSeq" id="WP_307321763.1">
    <property type="nucleotide sequence ID" value="NZ_JAUSUG010000002.1"/>
</dbReference>
<evidence type="ECO:0000313" key="8">
    <source>
        <dbReference type="Proteomes" id="UP001230005"/>
    </source>
</evidence>
<dbReference type="Pfam" id="PF01614">
    <property type="entry name" value="IclR_C"/>
    <property type="match status" value="1"/>
</dbReference>
<dbReference type="InterPro" id="IPR050707">
    <property type="entry name" value="HTH_MetabolicPath_Reg"/>
</dbReference>
<dbReference type="SUPFAM" id="SSF46785">
    <property type="entry name" value="Winged helix' DNA-binding domain"/>
    <property type="match status" value="1"/>
</dbReference>
<dbReference type="PROSITE" id="PS51078">
    <property type="entry name" value="ICLR_ED"/>
    <property type="match status" value="1"/>
</dbReference>
<dbReference type="Gene3D" id="1.10.10.10">
    <property type="entry name" value="Winged helix-like DNA-binding domain superfamily/Winged helix DNA-binding domain"/>
    <property type="match status" value="1"/>
</dbReference>